<evidence type="ECO:0000313" key="1">
    <source>
        <dbReference type="EMBL" id="SFP54016.1"/>
    </source>
</evidence>
<dbReference type="STRING" id="1523247.SAMN05660464_3505"/>
<dbReference type="AlphaFoldDB" id="A0A1I5R7L8"/>
<name>A0A1I5R7L8_9ACTN</name>
<reference evidence="2" key="1">
    <citation type="submission" date="2016-10" db="EMBL/GenBank/DDBJ databases">
        <authorList>
            <person name="Varghese N."/>
            <person name="Submissions S."/>
        </authorList>
    </citation>
    <scope>NUCLEOTIDE SEQUENCE [LARGE SCALE GENOMIC DNA]</scope>
    <source>
        <strain evidence="2">DSM 44208</strain>
    </source>
</reference>
<organism evidence="1 2">
    <name type="scientific">Geodermatophilus dictyosporus</name>
    <dbReference type="NCBI Taxonomy" id="1523247"/>
    <lineage>
        <taxon>Bacteria</taxon>
        <taxon>Bacillati</taxon>
        <taxon>Actinomycetota</taxon>
        <taxon>Actinomycetes</taxon>
        <taxon>Geodermatophilales</taxon>
        <taxon>Geodermatophilaceae</taxon>
        <taxon>Geodermatophilus</taxon>
    </lineage>
</organism>
<dbReference type="RefSeq" id="WP_169064355.1">
    <property type="nucleotide sequence ID" value="NZ_FOWQ01000005.1"/>
</dbReference>
<sequence>MPEPVVARPDLARPDLATLERAELAAELAHWRAAARALTDLEVVAAASAWAALESYLGLRLRDSLTTAVLAVVEAADRVQHALSVPADLADLRRAVAGVRARYLRAEMVVDFYGDAVNTRTSPRTGALLRGLDTLAVDSMDKVLGPLGIEVPPVLCYRDGGAGASILRWNAILWDASPAPVAAVKITHHNLRRPTSLVHETGHQVAHLTGWNAELGEALAAVLAPADRDAAEVWRGWASEVAADVYAFVLLGWAPLPALATVVGGPSSRVFRMVPGDPHPFGWIRVQFGAALCRSWFGPGPWDDLARVWAARHPPAEAPPDAAAVVRASLPRLADLADACTRAPMRAFGGRPLSALADPRRVSPAALAQLAARSGPALWTSAYLRRLESLRILAWGVLRDAGPAAPGVPDVPTWITRLGTERDAA</sequence>
<proteinExistence type="predicted"/>
<dbReference type="Proteomes" id="UP000198857">
    <property type="component" value="Unassembled WGS sequence"/>
</dbReference>
<accession>A0A1I5R7L8</accession>
<protein>
    <submittedName>
        <fullName evidence="1">Uncharacterized protein</fullName>
    </submittedName>
</protein>
<gene>
    <name evidence="1" type="ORF">SAMN05660464_3505</name>
</gene>
<dbReference type="EMBL" id="FOWQ01000005">
    <property type="protein sequence ID" value="SFP54016.1"/>
    <property type="molecule type" value="Genomic_DNA"/>
</dbReference>
<evidence type="ECO:0000313" key="2">
    <source>
        <dbReference type="Proteomes" id="UP000198857"/>
    </source>
</evidence>
<keyword evidence="2" id="KW-1185">Reference proteome</keyword>